<comment type="caution">
    <text evidence="2">The sequence shown here is derived from an EMBL/GenBank/DDBJ whole genome shotgun (WGS) entry which is preliminary data.</text>
</comment>
<gene>
    <name evidence="3" type="ORF">PCANC_15264</name>
    <name evidence="2" type="ORF">PCASD_21339</name>
</gene>
<feature type="compositionally biased region" description="Basic and acidic residues" evidence="1">
    <location>
        <begin position="116"/>
        <end position="132"/>
    </location>
</feature>
<organism evidence="2 5">
    <name type="scientific">Puccinia coronata f. sp. avenae</name>
    <dbReference type="NCBI Taxonomy" id="200324"/>
    <lineage>
        <taxon>Eukaryota</taxon>
        <taxon>Fungi</taxon>
        <taxon>Dikarya</taxon>
        <taxon>Basidiomycota</taxon>
        <taxon>Pucciniomycotina</taxon>
        <taxon>Pucciniomycetes</taxon>
        <taxon>Pucciniales</taxon>
        <taxon>Pucciniaceae</taxon>
        <taxon>Puccinia</taxon>
    </lineage>
</organism>
<sequence>MNTNRQLTPPNQSTNVVRQSTRVQTPLERPGFIQTNADLRRSVIAPSPAPILTSRQSATPQTKKSSKNRPQVLETPGSSQAHAATSTVPASQNPDMVEVLKSVDVDIAQDSDEENAEAKKKTKISKEEFPSC</sequence>
<evidence type="ECO:0000313" key="3">
    <source>
        <dbReference type="EMBL" id="PLW37556.1"/>
    </source>
</evidence>
<dbReference type="EMBL" id="PGCI01000333">
    <property type="protein sequence ID" value="PLW29377.1"/>
    <property type="molecule type" value="Genomic_DNA"/>
</dbReference>
<accession>A0A2N5TV53</accession>
<name>A0A2N5TV53_9BASI</name>
<feature type="compositionally biased region" description="Polar residues" evidence="1">
    <location>
        <begin position="76"/>
        <end position="94"/>
    </location>
</feature>
<protein>
    <submittedName>
        <fullName evidence="2">Uncharacterized protein</fullName>
    </submittedName>
</protein>
<evidence type="ECO:0000313" key="5">
    <source>
        <dbReference type="Proteomes" id="UP000235392"/>
    </source>
</evidence>
<dbReference type="Proteomes" id="UP000235388">
    <property type="component" value="Unassembled WGS sequence"/>
</dbReference>
<evidence type="ECO:0000256" key="1">
    <source>
        <dbReference type="SAM" id="MobiDB-lite"/>
    </source>
</evidence>
<proteinExistence type="predicted"/>
<dbReference type="EMBL" id="PGCJ01000220">
    <property type="protein sequence ID" value="PLW37556.1"/>
    <property type="molecule type" value="Genomic_DNA"/>
</dbReference>
<feature type="compositionally biased region" description="Polar residues" evidence="1">
    <location>
        <begin position="53"/>
        <end position="63"/>
    </location>
</feature>
<reference evidence="4 5" key="1">
    <citation type="submission" date="2017-11" db="EMBL/GenBank/DDBJ databases">
        <title>De novo assembly and phasing of dikaryotic genomes from two isolates of Puccinia coronata f. sp. avenae, the causal agent of oat crown rust.</title>
        <authorList>
            <person name="Miller M.E."/>
            <person name="Zhang Y."/>
            <person name="Omidvar V."/>
            <person name="Sperschneider J."/>
            <person name="Schwessinger B."/>
            <person name="Raley C."/>
            <person name="Palmer J.M."/>
            <person name="Garnica D."/>
            <person name="Upadhyaya N."/>
            <person name="Rathjen J."/>
            <person name="Taylor J.M."/>
            <person name="Park R.F."/>
            <person name="Dodds P.N."/>
            <person name="Hirsch C.D."/>
            <person name="Kianian S.F."/>
            <person name="Figueroa M."/>
        </authorList>
    </citation>
    <scope>NUCLEOTIDE SEQUENCE [LARGE SCALE GENOMIC DNA]</scope>
    <source>
        <strain evidence="3">12NC29</strain>
        <strain evidence="2">12SD80</strain>
    </source>
</reference>
<evidence type="ECO:0000313" key="4">
    <source>
        <dbReference type="Proteomes" id="UP000235388"/>
    </source>
</evidence>
<feature type="compositionally biased region" description="Polar residues" evidence="1">
    <location>
        <begin position="1"/>
        <end position="24"/>
    </location>
</feature>
<dbReference type="OrthoDB" id="10627485at2759"/>
<keyword evidence="4" id="KW-1185">Reference proteome</keyword>
<evidence type="ECO:0000313" key="2">
    <source>
        <dbReference type="EMBL" id="PLW29377.1"/>
    </source>
</evidence>
<dbReference type="Proteomes" id="UP000235392">
    <property type="component" value="Unassembled WGS sequence"/>
</dbReference>
<feature type="region of interest" description="Disordered" evidence="1">
    <location>
        <begin position="1"/>
        <end position="132"/>
    </location>
</feature>
<dbReference type="AlphaFoldDB" id="A0A2N5TV53"/>